<dbReference type="SMART" id="SM00409">
    <property type="entry name" value="IG"/>
    <property type="match status" value="1"/>
</dbReference>
<comment type="caution">
    <text evidence="12">The sequence shown here is derived from an EMBL/GenBank/DDBJ whole genome shotgun (WGS) entry which is preliminary data.</text>
</comment>
<dbReference type="InterPro" id="IPR053896">
    <property type="entry name" value="BTN3A2-like_Ig-C"/>
</dbReference>
<accession>A0ABU7BFW4</accession>
<dbReference type="Pfam" id="PF00622">
    <property type="entry name" value="SPRY"/>
    <property type="match status" value="1"/>
</dbReference>
<dbReference type="InterPro" id="IPR036179">
    <property type="entry name" value="Ig-like_dom_sf"/>
</dbReference>
<evidence type="ECO:0000256" key="8">
    <source>
        <dbReference type="SAM" id="MobiDB-lite"/>
    </source>
</evidence>
<gene>
    <name evidence="12" type="ORF">ATANTOWER_013681</name>
</gene>
<dbReference type="PROSITE" id="PS50188">
    <property type="entry name" value="B302_SPRY"/>
    <property type="match status" value="1"/>
</dbReference>
<reference evidence="12 13" key="1">
    <citation type="submission" date="2021-07" db="EMBL/GenBank/DDBJ databases">
        <authorList>
            <person name="Palmer J.M."/>
        </authorList>
    </citation>
    <scope>NUCLEOTIDE SEQUENCE [LARGE SCALE GENOMIC DNA]</scope>
    <source>
        <strain evidence="12 13">AT_MEX2019</strain>
        <tissue evidence="12">Muscle</tissue>
    </source>
</reference>
<keyword evidence="13" id="KW-1185">Reference proteome</keyword>
<dbReference type="InterPro" id="IPR003877">
    <property type="entry name" value="SPRY_dom"/>
</dbReference>
<dbReference type="InterPro" id="IPR050504">
    <property type="entry name" value="IgSF_BTN/MOG"/>
</dbReference>
<dbReference type="SUPFAM" id="SSF49899">
    <property type="entry name" value="Concanavalin A-like lectins/glucanases"/>
    <property type="match status" value="1"/>
</dbReference>
<evidence type="ECO:0000259" key="10">
    <source>
        <dbReference type="PROSITE" id="PS50188"/>
    </source>
</evidence>
<dbReference type="InterPro" id="IPR001870">
    <property type="entry name" value="B30.2/SPRY"/>
</dbReference>
<keyword evidence="5 9" id="KW-1133">Transmembrane helix</keyword>
<feature type="compositionally biased region" description="Basic and acidic residues" evidence="8">
    <location>
        <begin position="543"/>
        <end position="553"/>
    </location>
</feature>
<evidence type="ECO:0000256" key="9">
    <source>
        <dbReference type="SAM" id="Phobius"/>
    </source>
</evidence>
<feature type="domain" description="B30.2/SPRY" evidence="10">
    <location>
        <begin position="359"/>
        <end position="555"/>
    </location>
</feature>
<evidence type="ECO:0000256" key="1">
    <source>
        <dbReference type="ARBA" id="ARBA00004479"/>
    </source>
</evidence>
<evidence type="ECO:0000256" key="5">
    <source>
        <dbReference type="ARBA" id="ARBA00022989"/>
    </source>
</evidence>
<dbReference type="PANTHER" id="PTHR24100:SF149">
    <property type="entry name" value="BG-LIKE ANTIGEN 1-RELATED"/>
    <property type="match status" value="1"/>
</dbReference>
<dbReference type="Gene3D" id="2.60.40.10">
    <property type="entry name" value="Immunoglobulins"/>
    <property type="match status" value="2"/>
</dbReference>
<feature type="domain" description="Ig-like" evidence="11">
    <location>
        <begin position="79"/>
        <end position="203"/>
    </location>
</feature>
<dbReference type="SUPFAM" id="SSF48726">
    <property type="entry name" value="Immunoglobulin"/>
    <property type="match status" value="2"/>
</dbReference>
<evidence type="ECO:0000256" key="3">
    <source>
        <dbReference type="ARBA" id="ARBA00022692"/>
    </source>
</evidence>
<keyword evidence="3 9" id="KW-0812">Transmembrane</keyword>
<dbReference type="Pfam" id="PF07686">
    <property type="entry name" value="V-set"/>
    <property type="match status" value="1"/>
</dbReference>
<feature type="compositionally biased region" description="Basic and acidic residues" evidence="8">
    <location>
        <begin position="573"/>
        <end position="586"/>
    </location>
</feature>
<dbReference type="SMART" id="SM00449">
    <property type="entry name" value="SPRY"/>
    <property type="match status" value="1"/>
</dbReference>
<evidence type="ECO:0000256" key="7">
    <source>
        <dbReference type="ARBA" id="ARBA00023319"/>
    </source>
</evidence>
<dbReference type="InterPro" id="IPR013320">
    <property type="entry name" value="ConA-like_dom_sf"/>
</dbReference>
<organism evidence="12 13">
    <name type="scientific">Ataeniobius toweri</name>
    <dbReference type="NCBI Taxonomy" id="208326"/>
    <lineage>
        <taxon>Eukaryota</taxon>
        <taxon>Metazoa</taxon>
        <taxon>Chordata</taxon>
        <taxon>Craniata</taxon>
        <taxon>Vertebrata</taxon>
        <taxon>Euteleostomi</taxon>
        <taxon>Actinopterygii</taxon>
        <taxon>Neopterygii</taxon>
        <taxon>Teleostei</taxon>
        <taxon>Neoteleostei</taxon>
        <taxon>Acanthomorphata</taxon>
        <taxon>Ovalentaria</taxon>
        <taxon>Atherinomorphae</taxon>
        <taxon>Cyprinodontiformes</taxon>
        <taxon>Goodeidae</taxon>
        <taxon>Ataeniobius</taxon>
    </lineage>
</organism>
<dbReference type="EMBL" id="JAHUTI010052042">
    <property type="protein sequence ID" value="MED6249412.1"/>
    <property type="molecule type" value="Genomic_DNA"/>
</dbReference>
<keyword evidence="6 9" id="KW-0472">Membrane</keyword>
<evidence type="ECO:0000256" key="4">
    <source>
        <dbReference type="ARBA" id="ARBA00022729"/>
    </source>
</evidence>
<dbReference type="PANTHER" id="PTHR24100">
    <property type="entry name" value="BUTYROPHILIN"/>
    <property type="match status" value="1"/>
</dbReference>
<dbReference type="InterPro" id="IPR013783">
    <property type="entry name" value="Ig-like_fold"/>
</dbReference>
<feature type="domain" description="Ig-like" evidence="11">
    <location>
        <begin position="208"/>
        <end position="293"/>
    </location>
</feature>
<protein>
    <submittedName>
        <fullName evidence="12">Uncharacterized protein</fullName>
    </submittedName>
</protein>
<dbReference type="PROSITE" id="PS50835">
    <property type="entry name" value="IG_LIKE"/>
    <property type="match status" value="2"/>
</dbReference>
<feature type="region of interest" description="Disordered" evidence="8">
    <location>
        <begin position="543"/>
        <end position="586"/>
    </location>
</feature>
<evidence type="ECO:0000313" key="12">
    <source>
        <dbReference type="EMBL" id="MED6249412.1"/>
    </source>
</evidence>
<dbReference type="PRINTS" id="PR01407">
    <property type="entry name" value="BUTYPHLNCDUF"/>
</dbReference>
<evidence type="ECO:0000256" key="2">
    <source>
        <dbReference type="ARBA" id="ARBA00007591"/>
    </source>
</evidence>
<name>A0ABU7BFW4_9TELE</name>
<dbReference type="Gene3D" id="2.60.120.920">
    <property type="match status" value="1"/>
</dbReference>
<dbReference type="InterPro" id="IPR003879">
    <property type="entry name" value="Butyrophylin_SPRY"/>
</dbReference>
<dbReference type="Proteomes" id="UP001345963">
    <property type="component" value="Unassembled WGS sequence"/>
</dbReference>
<dbReference type="InterPro" id="IPR003599">
    <property type="entry name" value="Ig_sub"/>
</dbReference>
<comment type="subcellular location">
    <subcellularLocation>
        <location evidence="1">Membrane</location>
        <topology evidence="1">Single-pass type I membrane protein</topology>
    </subcellularLocation>
</comment>
<dbReference type="InterPro" id="IPR043136">
    <property type="entry name" value="B30.2/SPRY_sf"/>
</dbReference>
<feature type="transmembrane region" description="Helical" evidence="9">
    <location>
        <begin position="305"/>
        <end position="328"/>
    </location>
</feature>
<keyword evidence="4" id="KW-0732">Signal</keyword>
<dbReference type="InterPro" id="IPR013106">
    <property type="entry name" value="Ig_V-set"/>
</dbReference>
<dbReference type="InterPro" id="IPR007110">
    <property type="entry name" value="Ig-like_dom"/>
</dbReference>
<evidence type="ECO:0000259" key="11">
    <source>
        <dbReference type="PROSITE" id="PS50835"/>
    </source>
</evidence>
<keyword evidence="7" id="KW-0393">Immunoglobulin domain</keyword>
<sequence>MLLLRYFRIVWPLKTGFRSDRPPGLESRLKRRVDRKNPPPGVFLADIFLTPWIYRDTMNNRLIHCWFLALLFWPCCAAPVSGSFTVSVRSPVTVQRGHTGTLPCWLSSSQSAEDLEIRWYRERDQFDTPILHYKTKAFDHTSQKASYAGRVSFGLKEGTSGGLKTGDVSLNLENVTVEDIGNYTCFVSSFEDYDSAVISLRVTETGSPPLLSAVMKHNNEVNVSCESEGWLPKPELRWSDRKEALTPADVSFGKNSAGLYSVHSWLLIPSSFEVSCSVGLSNEVPKSARMKTSPSFQDESGSSSAGWLAFGILLAAVVAAVGALYFLYFRKKTNKHKSGNDEPDGTKLMNSTEENQPLLSEATWQSTPLSEASKCYVNVELEDKHNQLVMIKYSKLRDAHVKFPDGDRVTCLTAVRGKPGFSSGQHYWEVSLARENVDLKKSWWVGVTDRQEIPNDESLPPTIKNGFWFLSSCPKQEHTVQFSTEAEVSFPIQSRLKTVGVHLDCDEGKLSFYNVEGKCLIGSLATKFTGELFPLFNPGKGDESPMEVLHRPGLDQSNNTAQGEKLQNAEPNHSGRTENSEAESVH</sequence>
<comment type="similarity">
    <text evidence="2">Belongs to the immunoglobulin superfamily. BTN/MOG family.</text>
</comment>
<dbReference type="Pfam" id="PF22705">
    <property type="entry name" value="C2-set_3"/>
    <property type="match status" value="1"/>
</dbReference>
<proteinExistence type="inferred from homology"/>
<evidence type="ECO:0000313" key="13">
    <source>
        <dbReference type="Proteomes" id="UP001345963"/>
    </source>
</evidence>
<dbReference type="SMART" id="SM00406">
    <property type="entry name" value="IGv"/>
    <property type="match status" value="1"/>
</dbReference>
<evidence type="ECO:0000256" key="6">
    <source>
        <dbReference type="ARBA" id="ARBA00023136"/>
    </source>
</evidence>